<evidence type="ECO:0000313" key="4">
    <source>
        <dbReference type="Proteomes" id="UP001361239"/>
    </source>
</evidence>
<dbReference type="EMBL" id="JBBHJZ010000001">
    <property type="protein sequence ID" value="MEJ5976144.1"/>
    <property type="molecule type" value="Genomic_DNA"/>
</dbReference>
<dbReference type="RefSeq" id="WP_339586063.1">
    <property type="nucleotide sequence ID" value="NZ_JBBHJZ010000001.1"/>
</dbReference>
<organism evidence="3 4">
    <name type="scientific">Novosphingobium anseongense</name>
    <dbReference type="NCBI Taxonomy" id="3133436"/>
    <lineage>
        <taxon>Bacteria</taxon>
        <taxon>Pseudomonadati</taxon>
        <taxon>Pseudomonadota</taxon>
        <taxon>Alphaproteobacteria</taxon>
        <taxon>Sphingomonadales</taxon>
        <taxon>Sphingomonadaceae</taxon>
        <taxon>Novosphingobium</taxon>
    </lineage>
</organism>
<comment type="caution">
    <text evidence="3">The sequence shown here is derived from an EMBL/GenBank/DDBJ whole genome shotgun (WGS) entry which is preliminary data.</text>
</comment>
<evidence type="ECO:0000256" key="1">
    <source>
        <dbReference type="SAM" id="MobiDB-lite"/>
    </source>
</evidence>
<name>A0ABU8RTP5_9SPHN</name>
<reference evidence="3 4" key="1">
    <citation type="submission" date="2024-03" db="EMBL/GenBank/DDBJ databases">
        <authorList>
            <person name="Jo J.-H."/>
        </authorList>
    </citation>
    <scope>NUCLEOTIDE SEQUENCE [LARGE SCALE GENOMIC DNA]</scope>
    <source>
        <strain evidence="3 4">PS1R-30</strain>
    </source>
</reference>
<dbReference type="Proteomes" id="UP001361239">
    <property type="component" value="Unassembled WGS sequence"/>
</dbReference>
<evidence type="ECO:0000313" key="3">
    <source>
        <dbReference type="EMBL" id="MEJ5976144.1"/>
    </source>
</evidence>
<feature type="region of interest" description="Disordered" evidence="1">
    <location>
        <begin position="144"/>
        <end position="198"/>
    </location>
</feature>
<protein>
    <submittedName>
        <fullName evidence="3">Uncharacterized protein</fullName>
    </submittedName>
</protein>
<keyword evidence="4" id="KW-1185">Reference proteome</keyword>
<feature type="signal peptide" evidence="2">
    <location>
        <begin position="1"/>
        <end position="23"/>
    </location>
</feature>
<gene>
    <name evidence="3" type="ORF">WG901_05835</name>
</gene>
<proteinExistence type="predicted"/>
<accession>A0ABU8RTP5</accession>
<evidence type="ECO:0000256" key="2">
    <source>
        <dbReference type="SAM" id="SignalP"/>
    </source>
</evidence>
<feature type="chain" id="PRO_5045295962" evidence="2">
    <location>
        <begin position="24"/>
        <end position="198"/>
    </location>
</feature>
<feature type="compositionally biased region" description="Low complexity" evidence="1">
    <location>
        <begin position="177"/>
        <end position="188"/>
    </location>
</feature>
<feature type="compositionally biased region" description="Basic and acidic residues" evidence="1">
    <location>
        <begin position="151"/>
        <end position="162"/>
    </location>
</feature>
<keyword evidence="2" id="KW-0732">Signal</keyword>
<sequence length="198" mass="20490">MPRFQAALLAGAAILTSATAAQAADPQWHTTIVEMPDGSDIEIQYVGDIEPRVRVAMPVVQGASPAAVEAEGTPIAYGGIPRARRMIQPPAPGVSQYAPQYAAPSAPLSAPPQFVIAGDQPKGSTYEYTLITTGTDGKVCSQRTEWTSQGKNREPRVKRVDSGEGCAGLIAPPPASAPAAPVPQGASPRIVPVDPSSI</sequence>